<dbReference type="SMART" id="SM01208">
    <property type="entry name" value="G5"/>
    <property type="match status" value="1"/>
</dbReference>
<gene>
    <name evidence="5" type="ORF">CEQ21_18330</name>
</gene>
<feature type="compositionally biased region" description="Basic and acidic residues" evidence="2">
    <location>
        <begin position="427"/>
        <end position="439"/>
    </location>
</feature>
<dbReference type="PANTHER" id="PTHR35788:SF1">
    <property type="entry name" value="EXPORTED PROTEIN"/>
    <property type="match status" value="1"/>
</dbReference>
<dbReference type="PANTHER" id="PTHR35788">
    <property type="entry name" value="EXPORTED PROTEIN-RELATED"/>
    <property type="match status" value="1"/>
</dbReference>
<sequence>MKNIQAAKLFAAILFATSFIFSFSQFGTKAYSNLFQSNDGYEEHTTIAGIDVSGMNQQEALSALSEKQSEWEKNTTIQLKYKEKTVDFDLSQFAFQLKDSVASIKQGVDNNVIVSLDLQEMESFLTSVSAELTTDNAFYLSRLNDSLVGMAASLQSGNQLIDLNEYRISKDEKTAKLSEATVDTDDQKNSLKKWVKQFPTITIKPQTTISLLEWMKENNGDAYSDKVLSIVATAVHTSILPTNFTISERYLSNTLPAFAELGYEAKVNKKQNMDYRFYNPNEETYTLSFEMVNNKLYVSLNGAKFLYDYKVLLSDKETFTPKTVLQFDPSLSLNETRVVEEGADGLYIKVYRESKNENGEIVKKELISEDFYAPVNKAIAHSLLVEEDVTIDSDETSTEEESASNATTDSDSEASETDESAADTEESTDKSTDTTDADKTTTTTNNTEETADSGTTK</sequence>
<evidence type="ECO:0000256" key="1">
    <source>
        <dbReference type="ARBA" id="ARBA00022729"/>
    </source>
</evidence>
<dbReference type="EMBL" id="RIBP01000004">
    <property type="protein sequence ID" value="TRZ37409.1"/>
    <property type="molecule type" value="Genomic_DNA"/>
</dbReference>
<organism evidence="5 6">
    <name type="scientific">Niallia circulans</name>
    <name type="common">Bacillus circulans</name>
    <dbReference type="NCBI Taxonomy" id="1397"/>
    <lineage>
        <taxon>Bacteria</taxon>
        <taxon>Bacillati</taxon>
        <taxon>Bacillota</taxon>
        <taxon>Bacilli</taxon>
        <taxon>Bacillales</taxon>
        <taxon>Bacillaceae</taxon>
        <taxon>Niallia</taxon>
    </lineage>
</organism>
<evidence type="ECO:0000256" key="2">
    <source>
        <dbReference type="SAM" id="MobiDB-lite"/>
    </source>
</evidence>
<dbReference type="RefSeq" id="WP_185765755.1">
    <property type="nucleotide sequence ID" value="NZ_RIBP01000004.1"/>
</dbReference>
<evidence type="ECO:0000313" key="5">
    <source>
        <dbReference type="EMBL" id="TRZ37409.1"/>
    </source>
</evidence>
<proteinExistence type="predicted"/>
<feature type="region of interest" description="Disordered" evidence="2">
    <location>
        <begin position="391"/>
        <end position="457"/>
    </location>
</feature>
<feature type="chain" id="PRO_5038379400" description="G5 domain-containing protein" evidence="3">
    <location>
        <begin position="25"/>
        <end position="457"/>
    </location>
</feature>
<feature type="signal peptide" evidence="3">
    <location>
        <begin position="1"/>
        <end position="24"/>
    </location>
</feature>
<dbReference type="InterPro" id="IPR011098">
    <property type="entry name" value="G5_dom"/>
</dbReference>
<comment type="caution">
    <text evidence="5">The sequence shown here is derived from an EMBL/GenBank/DDBJ whole genome shotgun (WGS) entry which is preliminary data.</text>
</comment>
<feature type="domain" description="G5" evidence="4">
    <location>
        <begin position="305"/>
        <end position="385"/>
    </location>
</feature>
<evidence type="ECO:0000256" key="3">
    <source>
        <dbReference type="SAM" id="SignalP"/>
    </source>
</evidence>
<name>A0A553SKC4_NIACI</name>
<dbReference type="AlphaFoldDB" id="A0A553SKC4"/>
<feature type="compositionally biased region" description="Acidic residues" evidence="2">
    <location>
        <begin position="410"/>
        <end position="426"/>
    </location>
</feature>
<dbReference type="Gene3D" id="2.20.230.10">
    <property type="entry name" value="Resuscitation-promoting factor rpfb"/>
    <property type="match status" value="1"/>
</dbReference>
<evidence type="ECO:0000313" key="6">
    <source>
        <dbReference type="Proteomes" id="UP000319837"/>
    </source>
</evidence>
<keyword evidence="1 3" id="KW-0732">Signal</keyword>
<dbReference type="PROSITE" id="PS51109">
    <property type="entry name" value="G5"/>
    <property type="match status" value="1"/>
</dbReference>
<reference evidence="6" key="1">
    <citation type="submission" date="2018-10" db="EMBL/GenBank/DDBJ databases">
        <title>FDA dAtabase for Regulatory Grade micrObial Sequences (FDA-ARGOS): Supporting development and validation of Infectious Disease Dx tests.</title>
        <authorList>
            <person name="Minogue T."/>
            <person name="Wolcott M."/>
            <person name="Wasieloski L."/>
            <person name="Aguilar W."/>
            <person name="Moore D."/>
            <person name="Tallon L."/>
            <person name="Sadzewicz L."/>
            <person name="Sengamalay N."/>
            <person name="Ott S."/>
            <person name="Godinez A."/>
            <person name="Nagaraj S."/>
            <person name="Vavikolanu K."/>
            <person name="Vyas G."/>
            <person name="Nadendla S."/>
            <person name="George J."/>
            <person name="Sichtig H."/>
        </authorList>
    </citation>
    <scope>NUCLEOTIDE SEQUENCE [LARGE SCALE GENOMIC DNA]</scope>
    <source>
        <strain evidence="6">FDAARGOS_343</strain>
    </source>
</reference>
<evidence type="ECO:0000259" key="4">
    <source>
        <dbReference type="PROSITE" id="PS51109"/>
    </source>
</evidence>
<dbReference type="InterPro" id="IPR052913">
    <property type="entry name" value="Glycopeptide_resist_protein"/>
</dbReference>
<protein>
    <recommendedName>
        <fullName evidence="4">G5 domain-containing protein</fullName>
    </recommendedName>
</protein>
<feature type="compositionally biased region" description="Acidic residues" evidence="2">
    <location>
        <begin position="391"/>
        <end position="402"/>
    </location>
</feature>
<accession>A0A553SKC4</accession>
<dbReference type="Pfam" id="PF07501">
    <property type="entry name" value="G5"/>
    <property type="match status" value="1"/>
</dbReference>
<dbReference type="Proteomes" id="UP000319837">
    <property type="component" value="Unassembled WGS sequence"/>
</dbReference>